<dbReference type="InterPro" id="IPR011965">
    <property type="entry name" value="PaaX_trns_reg"/>
</dbReference>
<dbReference type="InterPro" id="IPR011991">
    <property type="entry name" value="ArsR-like_HTH"/>
</dbReference>
<dbReference type="EMBL" id="CP089291">
    <property type="protein sequence ID" value="UOF89607.1"/>
    <property type="molecule type" value="Genomic_DNA"/>
</dbReference>
<feature type="domain" description="Transcriptional repressor PaaX-like N-terminal" evidence="2">
    <location>
        <begin position="3"/>
        <end position="71"/>
    </location>
</feature>
<feature type="domain" description="Transcriptional repressor PaaX-like central Cas2-like" evidence="4">
    <location>
        <begin position="89"/>
        <end position="169"/>
    </location>
</feature>
<dbReference type="CDD" id="cd00090">
    <property type="entry name" value="HTH_ARSR"/>
    <property type="match status" value="1"/>
</dbReference>
<evidence type="ECO:0000313" key="6">
    <source>
        <dbReference type="Proteomes" id="UP000830167"/>
    </source>
</evidence>
<dbReference type="InterPro" id="IPR048846">
    <property type="entry name" value="PaaX-like_central"/>
</dbReference>
<dbReference type="SUPFAM" id="SSF46785">
    <property type="entry name" value="Winged helix' DNA-binding domain"/>
    <property type="match status" value="1"/>
</dbReference>
<name>A0ABY4CGG4_9BACL</name>
<dbReference type="PANTHER" id="PTHR30319:SF1">
    <property type="entry name" value="TRANSCRIPTIONAL REPRESSOR PAAX"/>
    <property type="match status" value="1"/>
</dbReference>
<accession>A0ABY4CGG4</accession>
<keyword evidence="6" id="KW-1185">Reference proteome</keyword>
<evidence type="ECO:0000256" key="1">
    <source>
        <dbReference type="ARBA" id="ARBA00023125"/>
    </source>
</evidence>
<dbReference type="InterPro" id="IPR012906">
    <property type="entry name" value="PaaX-like_N"/>
</dbReference>
<evidence type="ECO:0000259" key="3">
    <source>
        <dbReference type="Pfam" id="PF08223"/>
    </source>
</evidence>
<feature type="domain" description="Transcriptional repressor PaaX-like C-terminal" evidence="3">
    <location>
        <begin position="173"/>
        <end position="265"/>
    </location>
</feature>
<dbReference type="Pfam" id="PF07848">
    <property type="entry name" value="PaaX"/>
    <property type="match status" value="1"/>
</dbReference>
<proteinExistence type="predicted"/>
<protein>
    <submittedName>
        <fullName evidence="5">Helix-turn-helix transcriptional regulator</fullName>
    </submittedName>
</protein>
<dbReference type="Pfam" id="PF08223">
    <property type="entry name" value="PaaX_C"/>
    <property type="match status" value="1"/>
</dbReference>
<dbReference type="InterPro" id="IPR036390">
    <property type="entry name" value="WH_DNA-bd_sf"/>
</dbReference>
<gene>
    <name evidence="5" type="ORF">LSG31_17225</name>
</gene>
<sequence>MKPASVLFTLIGDFYRNLDMKVWVGSLIQYMEQFAISDGTVRVTLSRMVQQGLIESHKVGQKGYYSVTDKGRRRVKNGISRVYNFEDIPWDGNWRIVLCNMAELEKDSKENFKKELQWTGYGYLGNNTWISPHNRHSHVISIADEYGISDHVDLFTGRYDGPESYRRIVEKAWDFCEIEEQYKLFLQKFEPEFQRNFLLSMDGNLTESDAFVQRIMLVHEYRKFLFIDPRLPKEVLPSDWIGDEARSLFRKYHQFLSPLAEKFFYQNLVVMNEGEEGIT</sequence>
<dbReference type="Pfam" id="PF20803">
    <property type="entry name" value="PaaX_M"/>
    <property type="match status" value="1"/>
</dbReference>
<keyword evidence="1" id="KW-0238">DNA-binding</keyword>
<dbReference type="PANTHER" id="PTHR30319">
    <property type="entry name" value="PHENYLACETIC ACID REGULATOR-RELATED TRANSCRIPTIONAL REPRESSOR"/>
    <property type="match status" value="1"/>
</dbReference>
<evidence type="ECO:0000313" key="5">
    <source>
        <dbReference type="EMBL" id="UOF89607.1"/>
    </source>
</evidence>
<reference evidence="5" key="1">
    <citation type="submission" date="2021-12" db="EMBL/GenBank/DDBJ databases">
        <title>Alicyclobacillaceae gen. nov., sp. nov., isolated from chalcocite enrichment system.</title>
        <authorList>
            <person name="Jiang Z."/>
        </authorList>
    </citation>
    <scope>NUCLEOTIDE SEQUENCE</scope>
    <source>
        <strain evidence="5">MYW30-H2</strain>
    </source>
</reference>
<dbReference type="InterPro" id="IPR013225">
    <property type="entry name" value="PaaX_C"/>
</dbReference>
<dbReference type="RefSeq" id="WP_347436295.1">
    <property type="nucleotide sequence ID" value="NZ_CP089291.1"/>
</dbReference>
<organism evidence="5 6">
    <name type="scientific">Fodinisporobacter ferrooxydans</name>
    <dbReference type="NCBI Taxonomy" id="2901836"/>
    <lineage>
        <taxon>Bacteria</taxon>
        <taxon>Bacillati</taxon>
        <taxon>Bacillota</taxon>
        <taxon>Bacilli</taxon>
        <taxon>Bacillales</taxon>
        <taxon>Alicyclobacillaceae</taxon>
        <taxon>Fodinisporobacter</taxon>
    </lineage>
</organism>
<dbReference type="Gene3D" id="1.20.58.1460">
    <property type="match status" value="1"/>
</dbReference>
<evidence type="ECO:0000259" key="4">
    <source>
        <dbReference type="Pfam" id="PF20803"/>
    </source>
</evidence>
<dbReference type="Gene3D" id="1.10.10.10">
    <property type="entry name" value="Winged helix-like DNA-binding domain superfamily/Winged helix DNA-binding domain"/>
    <property type="match status" value="1"/>
</dbReference>
<dbReference type="Proteomes" id="UP000830167">
    <property type="component" value="Chromosome"/>
</dbReference>
<dbReference type="InterPro" id="IPR036388">
    <property type="entry name" value="WH-like_DNA-bd_sf"/>
</dbReference>
<evidence type="ECO:0000259" key="2">
    <source>
        <dbReference type="Pfam" id="PF07848"/>
    </source>
</evidence>
<dbReference type="Gene3D" id="3.30.70.2650">
    <property type="match status" value="1"/>
</dbReference>
<dbReference type="PIRSF" id="PIRSF020623">
    <property type="entry name" value="PaaX"/>
    <property type="match status" value="1"/>
</dbReference>